<evidence type="ECO:0000313" key="4">
    <source>
        <dbReference type="EMBL" id="CAB4150730.1"/>
    </source>
</evidence>
<feature type="compositionally biased region" description="Low complexity" evidence="2">
    <location>
        <begin position="333"/>
        <end position="354"/>
    </location>
</feature>
<reference evidence="3" key="1">
    <citation type="submission" date="2020-04" db="EMBL/GenBank/DDBJ databases">
        <authorList>
            <person name="Chiriac C."/>
            <person name="Salcher M."/>
            <person name="Ghai R."/>
            <person name="Kavagutti S V."/>
        </authorList>
    </citation>
    <scope>NUCLEOTIDE SEQUENCE</scope>
</reference>
<feature type="coiled-coil region" evidence="1">
    <location>
        <begin position="45"/>
        <end position="72"/>
    </location>
</feature>
<proteinExistence type="predicted"/>
<evidence type="ECO:0000256" key="2">
    <source>
        <dbReference type="SAM" id="MobiDB-lite"/>
    </source>
</evidence>
<sequence>MKIPKSFANTAPFAPANTTQFIPEEVRPMVEARQKHQAQQQAAFQKQLFLQKENLEKEYLAKQAEVDNEVASVPEEDRKYPAFVYDAKRLKTINDLDYARRITDIETAGLPAEMAERKRKLTEDRLKHYEVDTKPLEETPMWKTANENFRAMDKLNQRVSGISSLINTTKSLFEEGKPDMALEHMKTNVAKALNSLQSDDAIQMSEILFRYKDLLSFSELTEMGGLSALNPVPYFNAFIKSRNESNQAGMEKAQQGFDKILEKMYRSNPKRFLETAISGANSYLNSYNDQLDNKVINVTSPGVARDMGAVKFNPITPLQENEPTPMPKTFPRAASVPSSAASAASAAVGAGQPAGTMQPIQRPAIGGSPDQFTPPQQQQQQPQPAPVPVEPAPAAPVQIPRDSPTLPLNQYLDKYLPKQ</sequence>
<feature type="compositionally biased region" description="Pro residues" evidence="2">
    <location>
        <begin position="383"/>
        <end position="394"/>
    </location>
</feature>
<evidence type="ECO:0000313" key="3">
    <source>
        <dbReference type="EMBL" id="CAB4136107.1"/>
    </source>
</evidence>
<protein>
    <submittedName>
        <fullName evidence="3">Uncharacterized protein</fullName>
    </submittedName>
</protein>
<keyword evidence="1" id="KW-0175">Coiled coil</keyword>
<dbReference type="EMBL" id="LR796309">
    <property type="protein sequence ID" value="CAB4136107.1"/>
    <property type="molecule type" value="Genomic_DNA"/>
</dbReference>
<organism evidence="3">
    <name type="scientific">uncultured Caudovirales phage</name>
    <dbReference type="NCBI Taxonomy" id="2100421"/>
    <lineage>
        <taxon>Viruses</taxon>
        <taxon>Duplodnaviria</taxon>
        <taxon>Heunggongvirae</taxon>
        <taxon>Uroviricota</taxon>
        <taxon>Caudoviricetes</taxon>
        <taxon>Peduoviridae</taxon>
        <taxon>Maltschvirus</taxon>
        <taxon>Maltschvirus maltsch</taxon>
    </lineage>
</organism>
<evidence type="ECO:0000256" key="1">
    <source>
        <dbReference type="SAM" id="Coils"/>
    </source>
</evidence>
<feature type="region of interest" description="Disordered" evidence="2">
    <location>
        <begin position="315"/>
        <end position="419"/>
    </location>
</feature>
<accession>A0A6J5LST5</accession>
<dbReference type="EMBL" id="LR796552">
    <property type="protein sequence ID" value="CAB4150730.1"/>
    <property type="molecule type" value="Genomic_DNA"/>
</dbReference>
<name>A0A6J5LST5_9CAUD</name>
<gene>
    <name evidence="3" type="ORF">UFOVP298_18</name>
    <name evidence="4" type="ORF">UFOVP572_21</name>
</gene>